<evidence type="ECO:0000313" key="9">
    <source>
        <dbReference type="Proteomes" id="UP000050949"/>
    </source>
</evidence>
<name>A0A0R1XFQ2_9LACO</name>
<evidence type="ECO:0000259" key="7">
    <source>
        <dbReference type="Pfam" id="PF22642"/>
    </source>
</evidence>
<dbReference type="AlphaFoldDB" id="A0A0R1XFQ2"/>
<evidence type="ECO:0000256" key="2">
    <source>
        <dbReference type="ARBA" id="ARBA00022618"/>
    </source>
</evidence>
<gene>
    <name evidence="8" type="ORF">FC91_GL001958</name>
</gene>
<evidence type="ECO:0000256" key="5">
    <source>
        <dbReference type="ARBA" id="ARBA00046874"/>
    </source>
</evidence>
<dbReference type="InterPro" id="IPR005526">
    <property type="entry name" value="Septum_form_inhib_MinC_C"/>
</dbReference>
<organism evidence="8 9">
    <name type="scientific">Schleiferilactobacillus harbinensis DSM 16991</name>
    <dbReference type="NCBI Taxonomy" id="1122147"/>
    <lineage>
        <taxon>Bacteria</taxon>
        <taxon>Bacillati</taxon>
        <taxon>Bacillota</taxon>
        <taxon>Bacilli</taxon>
        <taxon>Lactobacillales</taxon>
        <taxon>Lactobacillaceae</taxon>
        <taxon>Schleiferilactobacillus</taxon>
    </lineage>
</organism>
<dbReference type="PANTHER" id="PTHR34108">
    <property type="entry name" value="SEPTUM SITE-DETERMINING PROTEIN MINC"/>
    <property type="match status" value="1"/>
</dbReference>
<keyword evidence="3" id="KW-0717">Septation</keyword>
<evidence type="ECO:0000313" key="8">
    <source>
        <dbReference type="EMBL" id="KRM28493.1"/>
    </source>
</evidence>
<dbReference type="Pfam" id="PF03775">
    <property type="entry name" value="MinC_C"/>
    <property type="match status" value="1"/>
</dbReference>
<dbReference type="InterPro" id="IPR036145">
    <property type="entry name" value="MinC_C_sf"/>
</dbReference>
<dbReference type="InterPro" id="IPR016098">
    <property type="entry name" value="CAP/MinC_C"/>
</dbReference>
<keyword evidence="4" id="KW-0131">Cell cycle</keyword>
<dbReference type="GO" id="GO:0000917">
    <property type="term" value="P:division septum assembly"/>
    <property type="evidence" value="ECO:0007669"/>
    <property type="project" value="UniProtKB-KW"/>
</dbReference>
<dbReference type="GO" id="GO:0000902">
    <property type="term" value="P:cell morphogenesis"/>
    <property type="evidence" value="ECO:0007669"/>
    <property type="project" value="InterPro"/>
</dbReference>
<evidence type="ECO:0000256" key="1">
    <source>
        <dbReference type="ARBA" id="ARBA00006291"/>
    </source>
</evidence>
<dbReference type="SUPFAM" id="SSF63848">
    <property type="entry name" value="Cell-division inhibitor MinC, C-terminal domain"/>
    <property type="match status" value="1"/>
</dbReference>
<reference evidence="8 9" key="1">
    <citation type="journal article" date="2015" name="Genome Announc.">
        <title>Expanding the biotechnology potential of lactobacilli through comparative genomics of 213 strains and associated genera.</title>
        <authorList>
            <person name="Sun Z."/>
            <person name="Harris H.M."/>
            <person name="McCann A."/>
            <person name="Guo C."/>
            <person name="Argimon S."/>
            <person name="Zhang W."/>
            <person name="Yang X."/>
            <person name="Jeffery I.B."/>
            <person name="Cooney J.C."/>
            <person name="Kagawa T.F."/>
            <person name="Liu W."/>
            <person name="Song Y."/>
            <person name="Salvetti E."/>
            <person name="Wrobel A."/>
            <person name="Rasinkangas P."/>
            <person name="Parkhill J."/>
            <person name="Rea M.C."/>
            <person name="O'Sullivan O."/>
            <person name="Ritari J."/>
            <person name="Douillard F.P."/>
            <person name="Paul Ross R."/>
            <person name="Yang R."/>
            <person name="Briner A.E."/>
            <person name="Felis G.E."/>
            <person name="de Vos W.M."/>
            <person name="Barrangou R."/>
            <person name="Klaenhammer T.R."/>
            <person name="Caufield P.W."/>
            <person name="Cui Y."/>
            <person name="Zhang H."/>
            <person name="O'Toole P.W."/>
        </authorList>
    </citation>
    <scope>NUCLEOTIDE SEQUENCE [LARGE SCALE GENOMIC DNA]</scope>
    <source>
        <strain evidence="8 9">DSM 16991</strain>
    </source>
</reference>
<dbReference type="Pfam" id="PF22642">
    <property type="entry name" value="MinC_N_1"/>
    <property type="match status" value="1"/>
</dbReference>
<dbReference type="Gene3D" id="2.160.20.70">
    <property type="match status" value="1"/>
</dbReference>
<dbReference type="InterPro" id="IPR055219">
    <property type="entry name" value="MinC_N_1"/>
</dbReference>
<comment type="caution">
    <text evidence="8">The sequence shown here is derived from an EMBL/GenBank/DDBJ whole genome shotgun (WGS) entry which is preliminary data.</text>
</comment>
<proteinExistence type="inferred from homology"/>
<dbReference type="GO" id="GO:1901891">
    <property type="term" value="P:regulation of cell septum assembly"/>
    <property type="evidence" value="ECO:0007669"/>
    <property type="project" value="InterPro"/>
</dbReference>
<evidence type="ECO:0000256" key="3">
    <source>
        <dbReference type="ARBA" id="ARBA00023210"/>
    </source>
</evidence>
<feature type="domain" description="Septum site-determining protein MinC N-terminal" evidence="7">
    <location>
        <begin position="5"/>
        <end position="81"/>
    </location>
</feature>
<dbReference type="OrthoDB" id="9790810at2"/>
<comment type="subunit">
    <text evidence="5">Interacts with MinD and FtsZ.</text>
</comment>
<dbReference type="Proteomes" id="UP000050949">
    <property type="component" value="Unassembled WGS sequence"/>
</dbReference>
<dbReference type="InterPro" id="IPR013033">
    <property type="entry name" value="MinC"/>
</dbReference>
<protein>
    <submittedName>
        <fullName evidence="8">MinC protein</fullName>
    </submittedName>
</protein>
<evidence type="ECO:0000256" key="4">
    <source>
        <dbReference type="ARBA" id="ARBA00023306"/>
    </source>
</evidence>
<feature type="domain" description="Septum formation inhibitor MinC C-terminal" evidence="6">
    <location>
        <begin position="108"/>
        <end position="187"/>
    </location>
</feature>
<dbReference type="EMBL" id="AZFW01000032">
    <property type="protein sequence ID" value="KRM28493.1"/>
    <property type="molecule type" value="Genomic_DNA"/>
</dbReference>
<dbReference type="PATRIC" id="fig|1122147.4.peg.2027"/>
<accession>A0A0R1XFQ2</accession>
<dbReference type="RefSeq" id="WP_027827310.1">
    <property type="nucleotide sequence ID" value="NZ_AUEH01000001.1"/>
</dbReference>
<dbReference type="PANTHER" id="PTHR34108:SF1">
    <property type="entry name" value="SEPTUM SITE-DETERMINING PROTEIN MINC"/>
    <property type="match status" value="1"/>
</dbReference>
<dbReference type="Gene3D" id="3.30.160.540">
    <property type="match status" value="1"/>
</dbReference>
<comment type="similarity">
    <text evidence="1">Belongs to the MinC family.</text>
</comment>
<keyword evidence="2" id="KW-0132">Cell division</keyword>
<sequence length="222" mass="24333">MASATLKGRKDGYEIHLDDAASFTDNLTDLTALFHQVHDAQQALQEEQANFVITTGNRLLTEDQETAIRALLDAYPHFEIVAFRADVVTTADLSPLLRQTHVPVSIGVIRSGQEREFDGDILFIGAIHHGGVLKASGSVFCIGEVSGIVYAGYPDDAEAVVVGDLTEATQVRIADMVDIVDSNNAHLTPHAFAYVNDLHAIDYAECINLRQIRPRLYAQMEE</sequence>
<evidence type="ECO:0000259" key="6">
    <source>
        <dbReference type="Pfam" id="PF03775"/>
    </source>
</evidence>
<dbReference type="eggNOG" id="COG0850">
    <property type="taxonomic scope" value="Bacteria"/>
</dbReference>